<feature type="transmembrane region" description="Helical" evidence="1">
    <location>
        <begin position="79"/>
        <end position="101"/>
    </location>
</feature>
<comment type="caution">
    <text evidence="2">The sequence shown here is derived from an EMBL/GenBank/DDBJ whole genome shotgun (WGS) entry which is preliminary data.</text>
</comment>
<name>A0AAV6P3E0_9ROSI</name>
<evidence type="ECO:0000313" key="3">
    <source>
        <dbReference type="Proteomes" id="UP000685013"/>
    </source>
</evidence>
<proteinExistence type="predicted"/>
<keyword evidence="3" id="KW-1185">Reference proteome</keyword>
<dbReference type="Proteomes" id="UP000685013">
    <property type="component" value="Chromosome 2"/>
</dbReference>
<organism evidence="2 3">
    <name type="scientific">Cucurbita argyrosperma subsp. sororia</name>
    <dbReference type="NCBI Taxonomy" id="37648"/>
    <lineage>
        <taxon>Eukaryota</taxon>
        <taxon>Viridiplantae</taxon>
        <taxon>Streptophyta</taxon>
        <taxon>Embryophyta</taxon>
        <taxon>Tracheophyta</taxon>
        <taxon>Spermatophyta</taxon>
        <taxon>Magnoliopsida</taxon>
        <taxon>eudicotyledons</taxon>
        <taxon>Gunneridae</taxon>
        <taxon>Pentapetalae</taxon>
        <taxon>rosids</taxon>
        <taxon>fabids</taxon>
        <taxon>Cucurbitales</taxon>
        <taxon>Cucurbitaceae</taxon>
        <taxon>Cucurbiteae</taxon>
        <taxon>Cucurbita</taxon>
    </lineage>
</organism>
<evidence type="ECO:0000256" key="1">
    <source>
        <dbReference type="SAM" id="Phobius"/>
    </source>
</evidence>
<keyword evidence="1" id="KW-0812">Transmembrane</keyword>
<sequence>MFKLNVLALCTQKESGTTLSLKRSCWIFYIPILPRVLVRNYVYTGAFDFPFIISGCFVCKCLGVRGMGIGLQNQRKWELLLLVYGGSSTSTLASILLLLPFDFQHTSEICLIINFR</sequence>
<keyword evidence="1" id="KW-0472">Membrane</keyword>
<keyword evidence="1" id="KW-1133">Transmembrane helix</keyword>
<evidence type="ECO:0000313" key="2">
    <source>
        <dbReference type="EMBL" id="KAG6606047.1"/>
    </source>
</evidence>
<feature type="non-terminal residue" evidence="2">
    <location>
        <position position="1"/>
    </location>
</feature>
<reference evidence="2 3" key="1">
    <citation type="journal article" date="2021" name="Hortic Res">
        <title>The domestication of Cucurbita argyrosperma as revealed by the genome of its wild relative.</title>
        <authorList>
            <person name="Barrera-Redondo J."/>
            <person name="Sanchez-de la Vega G."/>
            <person name="Aguirre-Liguori J.A."/>
            <person name="Castellanos-Morales G."/>
            <person name="Gutierrez-Guerrero Y.T."/>
            <person name="Aguirre-Dugua X."/>
            <person name="Aguirre-Planter E."/>
            <person name="Tenaillon M.I."/>
            <person name="Lira-Saade R."/>
            <person name="Eguiarte L.E."/>
        </authorList>
    </citation>
    <scope>NUCLEOTIDE SEQUENCE [LARGE SCALE GENOMIC DNA]</scope>
    <source>
        <strain evidence="2">JBR-2021</strain>
    </source>
</reference>
<dbReference type="AlphaFoldDB" id="A0AAV6P3E0"/>
<accession>A0AAV6P3E0</accession>
<protein>
    <submittedName>
        <fullName evidence="2">Uncharacterized protein</fullName>
    </submittedName>
</protein>
<gene>
    <name evidence="2" type="ORF">SDJN03_03364</name>
</gene>
<dbReference type="EMBL" id="JAGKQH010000002">
    <property type="protein sequence ID" value="KAG6606047.1"/>
    <property type="molecule type" value="Genomic_DNA"/>
</dbReference>
<feature type="transmembrane region" description="Helical" evidence="1">
    <location>
        <begin position="41"/>
        <end position="59"/>
    </location>
</feature>